<dbReference type="GO" id="GO:0000981">
    <property type="term" value="F:DNA-binding transcription factor activity, RNA polymerase II-specific"/>
    <property type="evidence" value="ECO:0007669"/>
    <property type="project" value="TreeGrafter"/>
</dbReference>
<dbReference type="InterPro" id="IPR013087">
    <property type="entry name" value="Znf_C2H2_type"/>
</dbReference>
<evidence type="ECO:0000313" key="8">
    <source>
        <dbReference type="Proteomes" id="UP000824596"/>
    </source>
</evidence>
<dbReference type="PROSITE" id="PS00028">
    <property type="entry name" value="ZINC_FINGER_C2H2_1"/>
    <property type="match status" value="2"/>
</dbReference>
<dbReference type="PANTHER" id="PTHR24409:SF295">
    <property type="entry name" value="AZ2-RELATED"/>
    <property type="match status" value="1"/>
</dbReference>
<keyword evidence="4" id="KW-0862">Zinc</keyword>
<dbReference type="GO" id="GO:0005634">
    <property type="term" value="C:nucleus"/>
    <property type="evidence" value="ECO:0007669"/>
    <property type="project" value="TreeGrafter"/>
</dbReference>
<feature type="domain" description="C2H2-type" evidence="6">
    <location>
        <begin position="357"/>
        <end position="387"/>
    </location>
</feature>
<dbReference type="OrthoDB" id="8117402at2759"/>
<dbReference type="GeneID" id="68349710"/>
<feature type="domain" description="C2H2-type" evidence="6">
    <location>
        <begin position="326"/>
        <end position="357"/>
    </location>
</feature>
<feature type="domain" description="C2H2-type" evidence="6">
    <location>
        <begin position="42"/>
        <end position="70"/>
    </location>
</feature>
<evidence type="ECO:0000256" key="5">
    <source>
        <dbReference type="PROSITE-ProRule" id="PRU00042"/>
    </source>
</evidence>
<proteinExistence type="predicted"/>
<evidence type="ECO:0000256" key="1">
    <source>
        <dbReference type="ARBA" id="ARBA00022723"/>
    </source>
</evidence>
<dbReference type="Gene3D" id="3.30.160.60">
    <property type="entry name" value="Classic Zinc Finger"/>
    <property type="match status" value="2"/>
</dbReference>
<keyword evidence="2" id="KW-0677">Repeat</keyword>
<gene>
    <name evidence="7" type="ORF">HRG_00581</name>
</gene>
<feature type="domain" description="C2H2-type" evidence="6">
    <location>
        <begin position="11"/>
        <end position="39"/>
    </location>
</feature>
<dbReference type="RefSeq" id="XP_044725452.1">
    <property type="nucleotide sequence ID" value="XM_044859052.1"/>
</dbReference>
<keyword evidence="8" id="KW-1185">Reference proteome</keyword>
<accession>A0A9P8SN30</accession>
<sequence length="423" mass="46827">MPSGLQSDGQWLCKPCDRIFASCEALLDHKQQMRQAGRPKHIHCKHCGQDFKTEGAEIFHIQAFHPQEQNLTCVACGQGPFVRVGGLIAHIEQGQCVGLDASVIDERREKKTEFSRKLEVLTGEPIKNSFAKYIYPLPVRGAIHVDSSVRRTSLPSEASRSVHGVLEPRSVNVPTKIPGSEGVTDWFISLDSANRARNGGVKPAPGGGAVDPVVETENTLCSGSDFAPVSIKEEPIEWHFRSAPSPVANTDVEKNKATESVADWRGIKNELPPSCPAWQRPSVEKTGQAQEGSMLGLQIFDSVDQDHPDYPSFNSARYHCPYAERFICPKLPCGKAFKTAGGLISHLRSTAHGNRTYQCPYCLRKFKSLAAIVSHAEQSNVHCRIRESDNYDAFIHQLTAGIVDVDMKRHDDGTIKYETRDDW</sequence>
<dbReference type="GO" id="GO:0008270">
    <property type="term" value="F:zinc ion binding"/>
    <property type="evidence" value="ECO:0007669"/>
    <property type="project" value="UniProtKB-KW"/>
</dbReference>
<keyword evidence="1" id="KW-0479">Metal-binding</keyword>
<organism evidence="7 8">
    <name type="scientific">Hirsutella rhossiliensis</name>
    <dbReference type="NCBI Taxonomy" id="111463"/>
    <lineage>
        <taxon>Eukaryota</taxon>
        <taxon>Fungi</taxon>
        <taxon>Dikarya</taxon>
        <taxon>Ascomycota</taxon>
        <taxon>Pezizomycotina</taxon>
        <taxon>Sordariomycetes</taxon>
        <taxon>Hypocreomycetidae</taxon>
        <taxon>Hypocreales</taxon>
        <taxon>Ophiocordycipitaceae</taxon>
        <taxon>Hirsutella</taxon>
    </lineage>
</organism>
<protein>
    <submittedName>
        <fullName evidence="7">Palmitoyltransferase PFA3</fullName>
    </submittedName>
</protein>
<dbReference type="AlphaFoldDB" id="A0A9P8SN30"/>
<name>A0A9P8SN30_9HYPO</name>
<dbReference type="SMART" id="SM00355">
    <property type="entry name" value="ZnF_C2H2"/>
    <property type="match status" value="3"/>
</dbReference>
<comment type="caution">
    <text evidence="7">The sequence shown here is derived from an EMBL/GenBank/DDBJ whole genome shotgun (WGS) entry which is preliminary data.</text>
</comment>
<dbReference type="InterPro" id="IPR036236">
    <property type="entry name" value="Znf_C2H2_sf"/>
</dbReference>
<evidence type="ECO:0000259" key="6">
    <source>
        <dbReference type="PROSITE" id="PS50157"/>
    </source>
</evidence>
<dbReference type="PANTHER" id="PTHR24409">
    <property type="entry name" value="ZINC FINGER PROTEIN 142"/>
    <property type="match status" value="1"/>
</dbReference>
<keyword evidence="3 5" id="KW-0863">Zinc-finger</keyword>
<dbReference type="SUPFAM" id="SSF57667">
    <property type="entry name" value="beta-beta-alpha zinc fingers"/>
    <property type="match status" value="1"/>
</dbReference>
<evidence type="ECO:0000256" key="4">
    <source>
        <dbReference type="ARBA" id="ARBA00022833"/>
    </source>
</evidence>
<dbReference type="Proteomes" id="UP000824596">
    <property type="component" value="Unassembled WGS sequence"/>
</dbReference>
<evidence type="ECO:0000313" key="7">
    <source>
        <dbReference type="EMBL" id="KAH0967939.1"/>
    </source>
</evidence>
<evidence type="ECO:0000256" key="2">
    <source>
        <dbReference type="ARBA" id="ARBA00022737"/>
    </source>
</evidence>
<dbReference type="PROSITE" id="PS50157">
    <property type="entry name" value="ZINC_FINGER_C2H2_2"/>
    <property type="match status" value="4"/>
</dbReference>
<reference evidence="7" key="1">
    <citation type="submission" date="2021-09" db="EMBL/GenBank/DDBJ databases">
        <title>A high-quality genome of the endoparasitic fungus Hirsutella rhossiliensis with a comparison of Hirsutella genomes reveals transposable elements contributing to genome size variation.</title>
        <authorList>
            <person name="Lin R."/>
            <person name="Jiao Y."/>
            <person name="Sun X."/>
            <person name="Ling J."/>
            <person name="Xie B."/>
            <person name="Cheng X."/>
        </authorList>
    </citation>
    <scope>NUCLEOTIDE SEQUENCE</scope>
    <source>
        <strain evidence="7">HR02</strain>
    </source>
</reference>
<evidence type="ECO:0000256" key="3">
    <source>
        <dbReference type="ARBA" id="ARBA00022771"/>
    </source>
</evidence>
<dbReference type="GO" id="GO:0000977">
    <property type="term" value="F:RNA polymerase II transcription regulatory region sequence-specific DNA binding"/>
    <property type="evidence" value="ECO:0007669"/>
    <property type="project" value="TreeGrafter"/>
</dbReference>
<dbReference type="EMBL" id="JAIZPD010000001">
    <property type="protein sequence ID" value="KAH0967939.1"/>
    <property type="molecule type" value="Genomic_DNA"/>
</dbReference>